<protein>
    <recommendedName>
        <fullName evidence="3">Intramolecular chaperone auto-processing domain containing protein</fullName>
    </recommendedName>
</protein>
<reference evidence="2" key="1">
    <citation type="submission" date="2020-05" db="EMBL/GenBank/DDBJ databases">
        <authorList>
            <person name="Chiriac C."/>
            <person name="Salcher M."/>
            <person name="Ghai R."/>
            <person name="Kavagutti S V."/>
        </authorList>
    </citation>
    <scope>NUCLEOTIDE SEQUENCE</scope>
</reference>
<sequence>MSFIRDLLFGSPPDPNPGMQATAAANEKVGLEQIALGREQLQYQKERAAQTDAITSRLVNSNADLMDTQRRVADSEYKRYQDTYVPIENQIADEAKNFDTEATRERYASTASADVAQAFRGAAGQTLRAQSRMGLRPSADAFAAVNSKLSANEAGAKAAAMTGARYNARDTGLQLKMNAVNIGKGLPGTAANAASGSVNASNSAGGLTFGANQSYNSGAASANSFTNTGLNFMNSAAQGYSNISNYGLQSYGMTSQQMAAMINGAGAAFGGRADGREVEGPGHVSGPGTGISDSIPARLSDGEYVIPADVVKHKGVEFFDKLLDKYHMPAAEQKRKYGIGGR</sequence>
<accession>A0A6J7WTZ5</accession>
<gene>
    <name evidence="2" type="ORF">UFOVP236_19</name>
</gene>
<organism evidence="2">
    <name type="scientific">uncultured Caudovirales phage</name>
    <dbReference type="NCBI Taxonomy" id="2100421"/>
    <lineage>
        <taxon>Viruses</taxon>
        <taxon>Duplodnaviria</taxon>
        <taxon>Heunggongvirae</taxon>
        <taxon>Uroviricota</taxon>
        <taxon>Caudoviricetes</taxon>
        <taxon>Peduoviridae</taxon>
        <taxon>Maltschvirus</taxon>
        <taxon>Maltschvirus maltsch</taxon>
    </lineage>
</organism>
<evidence type="ECO:0000256" key="1">
    <source>
        <dbReference type="SAM" id="MobiDB-lite"/>
    </source>
</evidence>
<dbReference type="EMBL" id="LR798284">
    <property type="protein sequence ID" value="CAB5220288.1"/>
    <property type="molecule type" value="Genomic_DNA"/>
</dbReference>
<name>A0A6J7WTZ5_9CAUD</name>
<proteinExistence type="predicted"/>
<feature type="region of interest" description="Disordered" evidence="1">
    <location>
        <begin position="1"/>
        <end position="21"/>
    </location>
</feature>
<evidence type="ECO:0000313" key="2">
    <source>
        <dbReference type="EMBL" id="CAB5220288.1"/>
    </source>
</evidence>
<evidence type="ECO:0008006" key="3">
    <source>
        <dbReference type="Google" id="ProtNLM"/>
    </source>
</evidence>